<dbReference type="EMBL" id="LKET01000031">
    <property type="protein sequence ID" value="KPU44406.1"/>
    <property type="molecule type" value="Genomic_DNA"/>
</dbReference>
<dbReference type="InterPro" id="IPR050189">
    <property type="entry name" value="MFS_Efflux_Transporters"/>
</dbReference>
<evidence type="ECO:0000256" key="5">
    <source>
        <dbReference type="ARBA" id="ARBA00022989"/>
    </source>
</evidence>
<dbReference type="GO" id="GO:0005886">
    <property type="term" value="C:plasma membrane"/>
    <property type="evidence" value="ECO:0007669"/>
    <property type="project" value="UniProtKB-SubCell"/>
</dbReference>
<keyword evidence="6 7" id="KW-0472">Membrane</keyword>
<reference evidence="9 10" key="1">
    <citation type="submission" date="2015-09" db="EMBL/GenBank/DDBJ databases">
        <title>Genome sequence of Oxobacter pfennigii DSM 3222.</title>
        <authorList>
            <person name="Poehlein A."/>
            <person name="Bengelsdorf F.R."/>
            <person name="Schiel-Bengelsdorf B."/>
            <person name="Duerre P."/>
            <person name="Daniel R."/>
        </authorList>
    </citation>
    <scope>NUCLEOTIDE SEQUENCE [LARGE SCALE GENOMIC DNA]</scope>
    <source>
        <strain evidence="9 10">DSM 3222</strain>
    </source>
</reference>
<feature type="domain" description="Major facilitator superfamily (MFS) profile" evidence="8">
    <location>
        <begin position="5"/>
        <end position="387"/>
    </location>
</feature>
<name>A0A0P8W9P2_9CLOT</name>
<sequence length="399" mass="41953">MNKKSQSITVLAIFSIGFIAMIIGTITPAIQAIGNAFPNVPFTTLMLVSTLPSLVSIPFSVLAGSIVGKAMKYRTLTMLALLILAVAGIAPYWLTDWTMVLIARAVFGIGMGLISPIPAGLIFNLVAPEKQANIMGLNGVVSNIGGMVLQFLGGVMATIGWNLSFLVHSFAFLSLVIVAIFLPEPEKRQIPADAVGEAPKSAGLPAVVWVWSAAYAIMTVMMYPSLTNISTVFQEMGLNPAMAATALMLMTVGGMVMGAVFGKVFEAIAFKCIPSGFVLLVVSQFLMATGQNFMMFAVAEVLLGIGMGLAGTAIMMLIGSSVTPDKSPLAMSFLMACMSIGGFLSAFIYAGVMGTMGITSMRFQYWVGTAGFAVYAVVTFFVYMRKSAAPPVSGPSVKA</sequence>
<feature type="transmembrane region" description="Helical" evidence="7">
    <location>
        <begin position="7"/>
        <end position="30"/>
    </location>
</feature>
<evidence type="ECO:0000259" key="8">
    <source>
        <dbReference type="PROSITE" id="PS50850"/>
    </source>
</evidence>
<comment type="caution">
    <text evidence="9">The sequence shown here is derived from an EMBL/GenBank/DDBJ whole genome shotgun (WGS) entry which is preliminary data.</text>
</comment>
<dbReference type="PANTHER" id="PTHR43124:SF3">
    <property type="entry name" value="CHLORAMPHENICOL EFFLUX PUMP RV0191"/>
    <property type="match status" value="1"/>
</dbReference>
<dbReference type="PANTHER" id="PTHR43124">
    <property type="entry name" value="PURINE EFFLUX PUMP PBUE"/>
    <property type="match status" value="1"/>
</dbReference>
<dbReference type="InterPro" id="IPR011701">
    <property type="entry name" value="MFS"/>
</dbReference>
<proteinExistence type="predicted"/>
<feature type="transmembrane region" description="Helical" evidence="7">
    <location>
        <begin position="202"/>
        <end position="223"/>
    </location>
</feature>
<evidence type="ECO:0000256" key="4">
    <source>
        <dbReference type="ARBA" id="ARBA00022692"/>
    </source>
</evidence>
<evidence type="ECO:0000256" key="7">
    <source>
        <dbReference type="SAM" id="Phobius"/>
    </source>
</evidence>
<feature type="transmembrane region" description="Helical" evidence="7">
    <location>
        <begin position="139"/>
        <end position="159"/>
    </location>
</feature>
<accession>A0A0P8W9P2</accession>
<evidence type="ECO:0000313" key="10">
    <source>
        <dbReference type="Proteomes" id="UP000050326"/>
    </source>
</evidence>
<feature type="transmembrane region" description="Helical" evidence="7">
    <location>
        <begin position="363"/>
        <end position="383"/>
    </location>
</feature>
<evidence type="ECO:0000256" key="6">
    <source>
        <dbReference type="ARBA" id="ARBA00023136"/>
    </source>
</evidence>
<keyword evidence="4 7" id="KW-0812">Transmembrane</keyword>
<dbReference type="GO" id="GO:0022857">
    <property type="term" value="F:transmembrane transporter activity"/>
    <property type="evidence" value="ECO:0007669"/>
    <property type="project" value="InterPro"/>
</dbReference>
<feature type="transmembrane region" description="Helical" evidence="7">
    <location>
        <begin position="243"/>
        <end position="261"/>
    </location>
</feature>
<feature type="transmembrane region" description="Helical" evidence="7">
    <location>
        <begin position="165"/>
        <end position="182"/>
    </location>
</feature>
<dbReference type="OrthoDB" id="2963740at2"/>
<dbReference type="InterPro" id="IPR020846">
    <property type="entry name" value="MFS_dom"/>
</dbReference>
<dbReference type="SUPFAM" id="SSF103473">
    <property type="entry name" value="MFS general substrate transporter"/>
    <property type="match status" value="1"/>
</dbReference>
<keyword evidence="10" id="KW-1185">Reference proteome</keyword>
<feature type="transmembrane region" description="Helical" evidence="7">
    <location>
        <begin position="101"/>
        <end position="127"/>
    </location>
</feature>
<keyword evidence="2" id="KW-0813">Transport</keyword>
<dbReference type="Pfam" id="PF07690">
    <property type="entry name" value="MFS_1"/>
    <property type="match status" value="1"/>
</dbReference>
<dbReference type="Proteomes" id="UP000050326">
    <property type="component" value="Unassembled WGS sequence"/>
</dbReference>
<keyword evidence="3" id="KW-1003">Cell membrane</keyword>
<feature type="transmembrane region" description="Helical" evidence="7">
    <location>
        <begin position="42"/>
        <end position="64"/>
    </location>
</feature>
<comment type="subcellular location">
    <subcellularLocation>
        <location evidence="1">Cell membrane</location>
        <topology evidence="1">Multi-pass membrane protein</topology>
    </subcellularLocation>
</comment>
<keyword evidence="5 7" id="KW-1133">Transmembrane helix</keyword>
<feature type="transmembrane region" description="Helical" evidence="7">
    <location>
        <begin position="293"/>
        <end position="317"/>
    </location>
</feature>
<feature type="transmembrane region" description="Helical" evidence="7">
    <location>
        <begin position="76"/>
        <end position="95"/>
    </location>
</feature>
<protein>
    <submittedName>
        <fullName evidence="9">Sugar efflux transporter</fullName>
    </submittedName>
</protein>
<dbReference type="Gene3D" id="1.20.1250.20">
    <property type="entry name" value="MFS general substrate transporter like domains"/>
    <property type="match status" value="1"/>
</dbReference>
<evidence type="ECO:0000256" key="3">
    <source>
        <dbReference type="ARBA" id="ARBA00022475"/>
    </source>
</evidence>
<dbReference type="PROSITE" id="PS50850">
    <property type="entry name" value="MFS"/>
    <property type="match status" value="1"/>
</dbReference>
<evidence type="ECO:0000256" key="2">
    <source>
        <dbReference type="ARBA" id="ARBA00022448"/>
    </source>
</evidence>
<dbReference type="RefSeq" id="WP_054875077.1">
    <property type="nucleotide sequence ID" value="NZ_LKET01000031.1"/>
</dbReference>
<dbReference type="STRING" id="36849.OXPF_20250"/>
<gene>
    <name evidence="9" type="primary">sotB</name>
    <name evidence="9" type="ORF">OXPF_20250</name>
</gene>
<dbReference type="InterPro" id="IPR036259">
    <property type="entry name" value="MFS_trans_sf"/>
</dbReference>
<dbReference type="AlphaFoldDB" id="A0A0P8W9P2"/>
<evidence type="ECO:0000313" key="9">
    <source>
        <dbReference type="EMBL" id="KPU44406.1"/>
    </source>
</evidence>
<organism evidence="9 10">
    <name type="scientific">Oxobacter pfennigii</name>
    <dbReference type="NCBI Taxonomy" id="36849"/>
    <lineage>
        <taxon>Bacteria</taxon>
        <taxon>Bacillati</taxon>
        <taxon>Bacillota</taxon>
        <taxon>Clostridia</taxon>
        <taxon>Eubacteriales</taxon>
        <taxon>Clostridiaceae</taxon>
        <taxon>Oxobacter</taxon>
    </lineage>
</organism>
<evidence type="ECO:0000256" key="1">
    <source>
        <dbReference type="ARBA" id="ARBA00004651"/>
    </source>
</evidence>
<feature type="transmembrane region" description="Helical" evidence="7">
    <location>
        <begin position="329"/>
        <end position="351"/>
    </location>
</feature>